<dbReference type="Gene3D" id="3.10.450.50">
    <property type="match status" value="1"/>
</dbReference>
<evidence type="ECO:0000313" key="2">
    <source>
        <dbReference type="EMBL" id="KAK0310809.1"/>
    </source>
</evidence>
<dbReference type="Proteomes" id="UP001168146">
    <property type="component" value="Unassembled WGS sequence"/>
</dbReference>
<dbReference type="EMBL" id="JASUXU010000074">
    <property type="protein sequence ID" value="KAK0310809.1"/>
    <property type="molecule type" value="Genomic_DNA"/>
</dbReference>
<dbReference type="Pfam" id="PF13577">
    <property type="entry name" value="SnoaL_4"/>
    <property type="match status" value="1"/>
</dbReference>
<name>A0AAN6J2D8_9PEZI</name>
<comment type="caution">
    <text evidence="2">The sequence shown here is derived from an EMBL/GenBank/DDBJ whole genome shotgun (WGS) entry which is preliminary data.</text>
</comment>
<sequence>MATTNGNSGDLLKHFEALQERVDKLEAESEVRKLHFKYGYYLDKCLYKEVSPYSAPSSRPSNPSRTLDLFANHPDTYVQFMNGRCKGRAGVKRLYIDRFSATFVKGRNGPVHGFLLDHLQAQDIVDYVPGTNPPKAKGRFRALMSAGTHDSMEESGLPRGLRQWWEGGLYENEYIKEDGVWKIFRLRYYPFWFARSLRQRLAAPPNYVPPFARLVSDGDPLGPDEFVQNDERLWPDTRVVPFHYTHPVSGEWVDEADLRAPLLGTDPLKAKPARVIGDSF</sequence>
<proteinExistence type="predicted"/>
<dbReference type="AlphaFoldDB" id="A0AAN6J2D8"/>
<dbReference type="InterPro" id="IPR037401">
    <property type="entry name" value="SnoaL-like"/>
</dbReference>
<evidence type="ECO:0000259" key="1">
    <source>
        <dbReference type="Pfam" id="PF13577"/>
    </source>
</evidence>
<accession>A0AAN6J2D8</accession>
<feature type="domain" description="SnoaL-like" evidence="1">
    <location>
        <begin position="68"/>
        <end position="187"/>
    </location>
</feature>
<evidence type="ECO:0000313" key="3">
    <source>
        <dbReference type="Proteomes" id="UP001168146"/>
    </source>
</evidence>
<protein>
    <recommendedName>
        <fullName evidence="1">SnoaL-like domain-containing protein</fullName>
    </recommendedName>
</protein>
<dbReference type="InterPro" id="IPR032710">
    <property type="entry name" value="NTF2-like_dom_sf"/>
</dbReference>
<reference evidence="2" key="1">
    <citation type="submission" date="2021-12" db="EMBL/GenBank/DDBJ databases">
        <title>Black yeast isolated from Biological Soil Crust.</title>
        <authorList>
            <person name="Kurbessoian T."/>
        </authorList>
    </citation>
    <scope>NUCLEOTIDE SEQUENCE</scope>
    <source>
        <strain evidence="2">CCFEE 5208</strain>
    </source>
</reference>
<gene>
    <name evidence="2" type="ORF">LTR82_014695</name>
</gene>
<dbReference type="SUPFAM" id="SSF54427">
    <property type="entry name" value="NTF2-like"/>
    <property type="match status" value="1"/>
</dbReference>
<organism evidence="2 3">
    <name type="scientific">Friedmanniomyces endolithicus</name>
    <dbReference type="NCBI Taxonomy" id="329885"/>
    <lineage>
        <taxon>Eukaryota</taxon>
        <taxon>Fungi</taxon>
        <taxon>Dikarya</taxon>
        <taxon>Ascomycota</taxon>
        <taxon>Pezizomycotina</taxon>
        <taxon>Dothideomycetes</taxon>
        <taxon>Dothideomycetidae</taxon>
        <taxon>Mycosphaerellales</taxon>
        <taxon>Teratosphaeriaceae</taxon>
        <taxon>Friedmanniomyces</taxon>
    </lineage>
</organism>